<sequence>MASPQDAVYFPGLGECLTGDKILLSWKLVASALNDSSTDRLLTDSISDFLRDSSVLGYAVDPTKAFEKPSPQTKSNFDARTAAINVTPAQDGKYDIKVIKEDALWLSKTVGINEVAALRITVIEFQTRPQCQLSGPLSTQDVINLQQAVGADGSQASSLLASVSAADTLDVDKIWSEFNTDKNRHRRLLEIYLSERRYFLAFVDGTLNLMLETTFNTDISGPKAALCQQLRQLTFGDADPTEVRNARREELVSKYISLLPEYIASADNGPADVLGSMRLELDWLRTAVTETLHLLASVFQLVDLVDAFLPADIVSAWFGFVDAYGFLDGLQSVDEQTSELLQPAKSLVCIISMKMLNLPRSVPFLEGEITDLHPDEDSYITSENVLKQVDETVNNAAEAGLITAGPVIFTWTLIVQQMLRSHHERQERRDLQQNRQAQEGFEREVQHIEARPGVGRRSSAGSIVSMESQSYDKFLNNVYGSTSQQQQDLQRIEQMAIAVTTGGQMHSFLTAIAYSLGEGHTAPFRPNLGARMRCVILDFLVFSYPVVGYITESISTFFAVISAGRGYWDIYSSRFSGHAANNPRHDIVIQAIRNPSAMQQYVGQIWLRWPYEFTPFTTLCKEILMSPALDLLPTLTETSSLTFHLPDPFWDFAEDEADMGRLYLRDDVPLFSVSRARKLLTLGTEPFCIPAGTVGQLASETSRIVQVQYEHSTLALLGKRLETNLSVDSYDLALGPLEAEDLAEAISFLATAVRSESAKAAANNSALLAGNAAGLDVLAEAGQNLPANKDIITIVTDTLDSFVDGDLVDLEASGIRVITACLQFLDSVLPISPGRVWSYMTRCDLLMSASKAGRLSRITGTLDLIEEQFDLLLTVVNFFSSLVESAVASAVQRKIDSKTNGRASEHDLVWQGTSTKALTQVTLSIAHTSVDILENSMTWRFTSEVHRSILLGDLIPILTKLLTYSLGMGDDKGRNTVLAHLEPAAQYVLDSYLASSASSLRFQPLLASMLVALGLPDSTIYQRRAEIITSRQLVVLDFATTLIRVANLQDKPATAIEGQLLKCSSLLARLCAAGANYIKPTLSLLGALAERISRDDSDTPSLLGYLGPQISRSFLQTISKLDKPFNRPMESKTTWAFFSTIMRNRQHWMANCLLTGKTPREALGSDGKLSKLAPDSILKTALTRLRSIRTLPTSEILAILDLLTSAHNYWQWTVFASQETDSCLNELRTYVRELKPIAVTAKTDTGRACDEARIAAYIAEAFAMQLYHLRKTGREKEFVQQLANDIDYYLRDGVAVSGYNNSLHANFAKNFTRQYSDFRLESFQRTLLLPRELGNGYYYALDLADKMLMFDPGWAGPRERKGFRNEMETANLNLSLVDAQVALFHAWEFLLLELSSCMPVNENLITQQMQQVAKQCLQCNQINQGPERIFLRITQSRANLALVIMQRLPTTSLAPKDTAELLTTVWATVSSIENPLVADQIQHWRIMLRMLYVALRGYRTSPSRSTAADAHPANDDRLVEVTQCVFNILHQVVAQGFRSWVTLIHDAEGTVLPEDLALITAILQACLCLPGMDDYPGEILNIMVSADVGQAALALFSWADRLAVKGDPLYGELSILFLLQLSTVPAIAEHLASDGLLAQITSASITTHIQKLDVSPFAENVGAQRCYDIWAKGILPLLLNVLSAPGLGPNIATEVAYVLNQFPNLLKSSAERIEPPGISRTTVRGAHYVTLVGVSEINSLALLTRGLEMYRNNFNREIPEVSWDATTALEGVDYWLSTRKMLRERMLPLGQREADWRVMKTGVEGVSLLEEKIVSLLEAVKEVLTEEQD</sequence>
<evidence type="ECO:0000256" key="1">
    <source>
        <dbReference type="ARBA" id="ARBA00004567"/>
    </source>
</evidence>
<feature type="domain" description="Nuclear pore protein Nup188 C-terminal" evidence="12">
    <location>
        <begin position="1461"/>
        <end position="1824"/>
    </location>
</feature>
<comment type="caution">
    <text evidence="14">The sequence shown here is derived from an EMBL/GenBank/DDBJ whole genome shotgun (WGS) entry which is preliminary data.</text>
</comment>
<dbReference type="GO" id="GO:0017056">
    <property type="term" value="F:structural constituent of nuclear pore"/>
    <property type="evidence" value="ECO:0007669"/>
    <property type="project" value="InterPro"/>
</dbReference>
<keyword evidence="7" id="KW-0539">Nucleus</keyword>
<dbReference type="Gene3D" id="1.25.10.70">
    <property type="match status" value="1"/>
</dbReference>
<dbReference type="InterPro" id="IPR018864">
    <property type="entry name" value="Nucleoporin_Nup188_N"/>
</dbReference>
<dbReference type="GO" id="GO:0006606">
    <property type="term" value="P:protein import into nucleus"/>
    <property type="evidence" value="ECO:0007669"/>
    <property type="project" value="TreeGrafter"/>
</dbReference>
<dbReference type="InterPro" id="IPR044840">
    <property type="entry name" value="Nup188"/>
</dbReference>
<evidence type="ECO:0000256" key="9">
    <source>
        <dbReference type="ARBA" id="ARBA00040174"/>
    </source>
</evidence>
<evidence type="ECO:0000259" key="12">
    <source>
        <dbReference type="Pfam" id="PF18378"/>
    </source>
</evidence>
<evidence type="ECO:0000256" key="2">
    <source>
        <dbReference type="ARBA" id="ARBA00022448"/>
    </source>
</evidence>
<evidence type="ECO:0000256" key="5">
    <source>
        <dbReference type="ARBA" id="ARBA00023010"/>
    </source>
</evidence>
<dbReference type="PANTHER" id="PTHR31431">
    <property type="entry name" value="NUCLEOPORIN NUP188 HOMOLOG"/>
    <property type="match status" value="1"/>
</dbReference>
<dbReference type="InterPro" id="IPR041634">
    <property type="entry name" value="Nup188_C"/>
</dbReference>
<dbReference type="EMBL" id="JAPEVB010000003">
    <property type="protein sequence ID" value="KAJ4391454.1"/>
    <property type="molecule type" value="Genomic_DNA"/>
</dbReference>
<evidence type="ECO:0000259" key="13">
    <source>
        <dbReference type="Pfam" id="PF21093"/>
    </source>
</evidence>
<evidence type="ECO:0000259" key="11">
    <source>
        <dbReference type="Pfam" id="PF10487"/>
    </source>
</evidence>
<dbReference type="GO" id="GO:0051028">
    <property type="term" value="P:mRNA transport"/>
    <property type="evidence" value="ECO:0007669"/>
    <property type="project" value="UniProtKB-KW"/>
</dbReference>
<dbReference type="Pfam" id="PF21094">
    <property type="entry name" value="Nup188_SH3-like"/>
    <property type="match status" value="1"/>
</dbReference>
<dbReference type="GO" id="GO:0006405">
    <property type="term" value="P:RNA export from nucleus"/>
    <property type="evidence" value="ECO:0007669"/>
    <property type="project" value="TreeGrafter"/>
</dbReference>
<keyword evidence="5" id="KW-0811">Translocation</keyword>
<dbReference type="Proteomes" id="UP001140453">
    <property type="component" value="Unassembled WGS sequence"/>
</dbReference>
<dbReference type="Pfam" id="PF18378">
    <property type="entry name" value="Nup188_C"/>
    <property type="match status" value="1"/>
</dbReference>
<dbReference type="Pfam" id="PF21093">
    <property type="entry name" value="Nup188_N-subdom_III"/>
    <property type="match status" value="1"/>
</dbReference>
<dbReference type="Pfam" id="PF10487">
    <property type="entry name" value="Nup188_N"/>
    <property type="match status" value="1"/>
</dbReference>
<proteinExistence type="inferred from homology"/>
<dbReference type="OrthoDB" id="102511at2759"/>
<evidence type="ECO:0000256" key="3">
    <source>
        <dbReference type="ARBA" id="ARBA00022816"/>
    </source>
</evidence>
<feature type="region of interest" description="Disordered" evidence="10">
    <location>
        <begin position="425"/>
        <end position="460"/>
    </location>
</feature>
<reference evidence="14" key="1">
    <citation type="submission" date="2022-10" db="EMBL/GenBank/DDBJ databases">
        <title>Tapping the CABI collections for fungal endophytes: first genome assemblies for Collariella, Neodidymelliopsis, Ascochyta clinopodiicola, Didymella pomorum, Didymosphaeria variabile, Neocosmospora piperis and Neocucurbitaria cava.</title>
        <authorList>
            <person name="Hill R."/>
        </authorList>
    </citation>
    <scope>NUCLEOTIDE SEQUENCE</scope>
    <source>
        <strain evidence="14">IMI 355082</strain>
    </source>
</reference>
<name>A0A9W8YVZ8_9PEZI</name>
<feature type="domain" description="Nucleoporin Nup188 N-terminal" evidence="11">
    <location>
        <begin position="188"/>
        <end position="417"/>
    </location>
</feature>
<keyword evidence="15" id="KW-1185">Reference proteome</keyword>
<gene>
    <name evidence="14" type="ORF">N0V93_005071</name>
</gene>
<evidence type="ECO:0000256" key="8">
    <source>
        <dbReference type="ARBA" id="ARBA00038387"/>
    </source>
</evidence>
<evidence type="ECO:0000256" key="4">
    <source>
        <dbReference type="ARBA" id="ARBA00022927"/>
    </source>
</evidence>
<dbReference type="InterPro" id="IPR048883">
    <property type="entry name" value="Nup188_N-subdom_III"/>
</dbReference>
<evidence type="ECO:0000256" key="7">
    <source>
        <dbReference type="ARBA" id="ARBA00023242"/>
    </source>
</evidence>
<protein>
    <recommendedName>
        <fullName evidence="9">Nucleoporin NUP188</fullName>
    </recommendedName>
</protein>
<evidence type="ECO:0000313" key="14">
    <source>
        <dbReference type="EMBL" id="KAJ4391454.1"/>
    </source>
</evidence>
<evidence type="ECO:0000256" key="6">
    <source>
        <dbReference type="ARBA" id="ARBA00023132"/>
    </source>
</evidence>
<dbReference type="GO" id="GO:0044611">
    <property type="term" value="C:nuclear pore inner ring"/>
    <property type="evidence" value="ECO:0007669"/>
    <property type="project" value="TreeGrafter"/>
</dbReference>
<comment type="subcellular location">
    <subcellularLocation>
        <location evidence="1">Nucleus</location>
        <location evidence="1">Nuclear pore complex</location>
    </subcellularLocation>
</comment>
<feature type="domain" description="Nucleoporin Nup188 N-terminal subdomain III" evidence="13">
    <location>
        <begin position="705"/>
        <end position="1157"/>
    </location>
</feature>
<keyword evidence="6" id="KW-0906">Nuclear pore complex</keyword>
<comment type="similarity">
    <text evidence="8">Belongs to the Nup188 family.</text>
</comment>
<keyword evidence="3" id="KW-0509">mRNA transport</keyword>
<evidence type="ECO:0000256" key="10">
    <source>
        <dbReference type="SAM" id="MobiDB-lite"/>
    </source>
</evidence>
<keyword evidence="2" id="KW-0813">Transport</keyword>
<feature type="compositionally biased region" description="Basic and acidic residues" evidence="10">
    <location>
        <begin position="440"/>
        <end position="450"/>
    </location>
</feature>
<evidence type="ECO:0000313" key="15">
    <source>
        <dbReference type="Proteomes" id="UP001140453"/>
    </source>
</evidence>
<keyword evidence="4" id="KW-0653">Protein transport</keyword>
<organism evidence="14 15">
    <name type="scientific">Gnomoniopsis smithogilvyi</name>
    <dbReference type="NCBI Taxonomy" id="1191159"/>
    <lineage>
        <taxon>Eukaryota</taxon>
        <taxon>Fungi</taxon>
        <taxon>Dikarya</taxon>
        <taxon>Ascomycota</taxon>
        <taxon>Pezizomycotina</taxon>
        <taxon>Sordariomycetes</taxon>
        <taxon>Sordariomycetidae</taxon>
        <taxon>Diaporthales</taxon>
        <taxon>Gnomoniaceae</taxon>
        <taxon>Gnomoniopsis</taxon>
    </lineage>
</organism>
<accession>A0A9W8YVZ8</accession>
<dbReference type="PANTHER" id="PTHR31431:SF1">
    <property type="entry name" value="NUCLEOPORIN NUP188"/>
    <property type="match status" value="1"/>
</dbReference>